<keyword evidence="1" id="KW-0732">Signal</keyword>
<name>A0A078B003_STYLE</name>
<proteinExistence type="predicted"/>
<dbReference type="InterPro" id="IPR036249">
    <property type="entry name" value="Thioredoxin-like_sf"/>
</dbReference>
<dbReference type="PANTHER" id="PTHR33875:SF2">
    <property type="entry name" value="ACR183CP"/>
    <property type="match status" value="1"/>
</dbReference>
<dbReference type="SUPFAM" id="SSF52833">
    <property type="entry name" value="Thioredoxin-like"/>
    <property type="match status" value="1"/>
</dbReference>
<evidence type="ECO:0000256" key="1">
    <source>
        <dbReference type="SAM" id="SignalP"/>
    </source>
</evidence>
<organism evidence="2 3">
    <name type="scientific">Stylonychia lemnae</name>
    <name type="common">Ciliate</name>
    <dbReference type="NCBI Taxonomy" id="5949"/>
    <lineage>
        <taxon>Eukaryota</taxon>
        <taxon>Sar</taxon>
        <taxon>Alveolata</taxon>
        <taxon>Ciliophora</taxon>
        <taxon>Intramacronucleata</taxon>
        <taxon>Spirotrichea</taxon>
        <taxon>Stichotrichia</taxon>
        <taxon>Sporadotrichida</taxon>
        <taxon>Oxytrichidae</taxon>
        <taxon>Stylonychinae</taxon>
        <taxon>Stylonychia</taxon>
    </lineage>
</organism>
<accession>A0A078B003</accession>
<dbReference type="Proteomes" id="UP000039865">
    <property type="component" value="Unassembled WGS sequence"/>
</dbReference>
<feature type="signal peptide" evidence="1">
    <location>
        <begin position="1"/>
        <end position="16"/>
    </location>
</feature>
<keyword evidence="3" id="KW-1185">Reference proteome</keyword>
<dbReference type="EMBL" id="CCKQ01016118">
    <property type="protein sequence ID" value="CDW87995.1"/>
    <property type="molecule type" value="Genomic_DNA"/>
</dbReference>
<sequence length="229" mass="26451">MKTVVLLLLAAGFAAADFGNDPPVPARKPVYYTGHWKTGIEIEVIYDLMCSDSAALNPAFQEFLDQKFLDSTVRDQIQLSYTFLPLPYHHEVWVPHLLVPYLLDQCHANETDCHFYDYIDFCFKNQDVILGAKDTSQDDLIKIWTQKVATHFTIPQADLLALYDRDTDKHNSEMRTRYMYKYNAHHHVSGTPFAFVNGILLQSFPETAKDWRDMLDTVWAQTQGGNYYV</sequence>
<feature type="chain" id="PRO_5001729721" description="Thioredoxin-like fold domain-containing protein" evidence="1">
    <location>
        <begin position="17"/>
        <end position="229"/>
    </location>
</feature>
<evidence type="ECO:0008006" key="4">
    <source>
        <dbReference type="Google" id="ProtNLM"/>
    </source>
</evidence>
<dbReference type="Gene3D" id="3.40.30.10">
    <property type="entry name" value="Glutaredoxin"/>
    <property type="match status" value="1"/>
</dbReference>
<evidence type="ECO:0000313" key="2">
    <source>
        <dbReference type="EMBL" id="CDW87995.1"/>
    </source>
</evidence>
<reference evidence="2 3" key="1">
    <citation type="submission" date="2014-06" db="EMBL/GenBank/DDBJ databases">
        <authorList>
            <person name="Swart Estienne"/>
        </authorList>
    </citation>
    <scope>NUCLEOTIDE SEQUENCE [LARGE SCALE GENOMIC DNA]</scope>
    <source>
        <strain evidence="2 3">130c</strain>
    </source>
</reference>
<dbReference type="PANTHER" id="PTHR33875">
    <property type="entry name" value="OS09G0542200 PROTEIN"/>
    <property type="match status" value="1"/>
</dbReference>
<gene>
    <name evidence="2" type="primary">Contig7213.g357</name>
    <name evidence="2" type="ORF">STYLEM_17110</name>
</gene>
<dbReference type="AlphaFoldDB" id="A0A078B003"/>
<dbReference type="InParanoid" id="A0A078B003"/>
<protein>
    <recommendedName>
        <fullName evidence="4">Thioredoxin-like fold domain-containing protein</fullName>
    </recommendedName>
</protein>
<dbReference type="OrthoDB" id="37297at2759"/>
<evidence type="ECO:0000313" key="3">
    <source>
        <dbReference type="Proteomes" id="UP000039865"/>
    </source>
</evidence>